<dbReference type="RefSeq" id="WP_264073862.1">
    <property type="nucleotide sequence ID" value="NZ_CP076676.1"/>
</dbReference>
<dbReference type="PANTHER" id="PTHR13538:SF4">
    <property type="entry name" value="N-ALPHA-ACETYLTRANSFERASE 80"/>
    <property type="match status" value="1"/>
</dbReference>
<dbReference type="GO" id="GO:0005737">
    <property type="term" value="C:cytoplasm"/>
    <property type="evidence" value="ECO:0007669"/>
    <property type="project" value="TreeGrafter"/>
</dbReference>
<dbReference type="SUPFAM" id="SSF55729">
    <property type="entry name" value="Acyl-CoA N-acyltransferases (Nat)"/>
    <property type="match status" value="1"/>
</dbReference>
<dbReference type="EC" id="2.3.1.-" evidence="2"/>
<gene>
    <name evidence="2" type="ORF">KQX62_16320</name>
</gene>
<dbReference type="AlphaFoldDB" id="A0AAX3DU91"/>
<feature type="domain" description="N-acetyltransferase" evidence="1">
    <location>
        <begin position="9"/>
        <end position="157"/>
    </location>
</feature>
<dbReference type="CDD" id="cd04301">
    <property type="entry name" value="NAT_SF"/>
    <property type="match status" value="1"/>
</dbReference>
<proteinExistence type="predicted"/>
<dbReference type="InterPro" id="IPR039840">
    <property type="entry name" value="NAA80"/>
</dbReference>
<reference evidence="2" key="1">
    <citation type="journal article" date="2022" name="Biol. Control">
        <title>In silico genomic analysis of Rhodopseudomonas palustris strains revealed potential biocontrol agents and crop yield enhancers.</title>
        <authorList>
            <person name="Surachat K."/>
            <person name="Kantachote D."/>
            <person name="Deachamag P."/>
            <person name="Wonglapsuwan M."/>
        </authorList>
    </citation>
    <scope>NUCLEOTIDE SEQUENCE</scope>
    <source>
        <strain evidence="2">TLS06</strain>
    </source>
</reference>
<protein>
    <submittedName>
        <fullName evidence="2">GNAT family N-acetyltransferase</fullName>
        <ecNumber evidence="2">2.3.1.-</ecNumber>
    </submittedName>
</protein>
<keyword evidence="2" id="KW-0012">Acyltransferase</keyword>
<dbReference type="PANTHER" id="PTHR13538">
    <property type="entry name" value="N-ACETYLTRANSFERASE 6"/>
    <property type="match status" value="1"/>
</dbReference>
<dbReference type="Gene3D" id="3.40.630.30">
    <property type="match status" value="1"/>
</dbReference>
<evidence type="ECO:0000259" key="1">
    <source>
        <dbReference type="PROSITE" id="PS51186"/>
    </source>
</evidence>
<evidence type="ECO:0000313" key="2">
    <source>
        <dbReference type="EMBL" id="UYO38294.1"/>
    </source>
</evidence>
<dbReference type="PROSITE" id="PS51186">
    <property type="entry name" value="GNAT"/>
    <property type="match status" value="1"/>
</dbReference>
<dbReference type="EMBL" id="CP076676">
    <property type="protein sequence ID" value="UYO38294.1"/>
    <property type="molecule type" value="Genomic_DNA"/>
</dbReference>
<dbReference type="InterPro" id="IPR016181">
    <property type="entry name" value="Acyl_CoA_acyltransferase"/>
</dbReference>
<accession>A0AAX3DU91</accession>
<dbReference type="Proteomes" id="UP001163166">
    <property type="component" value="Chromosome"/>
</dbReference>
<dbReference type="GO" id="GO:1905502">
    <property type="term" value="F:acetyl-CoA binding"/>
    <property type="evidence" value="ECO:0007669"/>
    <property type="project" value="TreeGrafter"/>
</dbReference>
<name>A0AAX3DU91_RHOPL</name>
<keyword evidence="2" id="KW-0808">Transferase</keyword>
<organism evidence="2 3">
    <name type="scientific">Rhodopseudomonas palustris</name>
    <dbReference type="NCBI Taxonomy" id="1076"/>
    <lineage>
        <taxon>Bacteria</taxon>
        <taxon>Pseudomonadati</taxon>
        <taxon>Pseudomonadota</taxon>
        <taxon>Alphaproteobacteria</taxon>
        <taxon>Hyphomicrobiales</taxon>
        <taxon>Nitrobacteraceae</taxon>
        <taxon>Rhodopseudomonas</taxon>
    </lineage>
</organism>
<dbReference type="Pfam" id="PF00583">
    <property type="entry name" value="Acetyltransf_1"/>
    <property type="match status" value="1"/>
</dbReference>
<evidence type="ECO:0000313" key="3">
    <source>
        <dbReference type="Proteomes" id="UP001163166"/>
    </source>
</evidence>
<sequence>MSDPVIENLVDRPNLVTTIAALQFAHWGALTGHDTELEYENFLKKAARSTRLPSVLVARRGPIYMGSVNLLASEMTIRPELSPWMAQLFVVESARGHGIGIRLIRALTTRAVELGFRRVHLFTSGTLPTYYAALGWKPIEEVEYLGRMRTVMAIELP</sequence>
<dbReference type="InterPro" id="IPR000182">
    <property type="entry name" value="GNAT_dom"/>
</dbReference>
<dbReference type="GO" id="GO:0008080">
    <property type="term" value="F:N-acetyltransferase activity"/>
    <property type="evidence" value="ECO:0007669"/>
    <property type="project" value="InterPro"/>
</dbReference>